<dbReference type="PROSITE" id="PS00028">
    <property type="entry name" value="ZINC_FINGER_C2H2_1"/>
    <property type="match status" value="1"/>
</dbReference>
<evidence type="ECO:0000259" key="2">
    <source>
        <dbReference type="PROSITE" id="PS00028"/>
    </source>
</evidence>
<dbReference type="InterPro" id="IPR013087">
    <property type="entry name" value="Znf_C2H2_type"/>
</dbReference>
<proteinExistence type="predicted"/>
<evidence type="ECO:0000256" key="1">
    <source>
        <dbReference type="SAM" id="Coils"/>
    </source>
</evidence>
<feature type="coiled-coil region" evidence="1">
    <location>
        <begin position="104"/>
        <end position="131"/>
    </location>
</feature>
<accession>A0A6C0JD83</accession>
<sequence>MKETRQNAPKKYECVVCDYRCCKKSDYTRHLSTDKHKRQQRQHLGNAKRAYSCTCGKTYQNRSGLWRHKGRCLFSVNKCETTNLTTITQKNTCGELDTLDTELFKEVILQNRELQRIVQEQQKQIDNQNVKHHEEMMRVIPSIGNNNNNTNFNINMFLNEECKDAVPLIDFVNNLQLSLSDLSDTGKNGFIEGISNIFIRGLAELDISKRPIHCSDLKREIMYVKNEANWQKDVDKKILNDAIDQARYLNLKQLRNWMDIHPNYTENNHPHNDDYMQIVENTVLDDAAQEKQSKKIIKNIAENVIINGKK</sequence>
<organism evidence="3">
    <name type="scientific">viral metagenome</name>
    <dbReference type="NCBI Taxonomy" id="1070528"/>
    <lineage>
        <taxon>unclassified sequences</taxon>
        <taxon>metagenomes</taxon>
        <taxon>organismal metagenomes</taxon>
    </lineage>
</organism>
<dbReference type="AlphaFoldDB" id="A0A6C0JD83"/>
<protein>
    <recommendedName>
        <fullName evidence="2">C2H2-type domain-containing protein</fullName>
    </recommendedName>
</protein>
<name>A0A6C0JD83_9ZZZZ</name>
<evidence type="ECO:0000313" key="3">
    <source>
        <dbReference type="EMBL" id="QHU02487.1"/>
    </source>
</evidence>
<feature type="domain" description="C2H2-type" evidence="2">
    <location>
        <begin position="14"/>
        <end position="36"/>
    </location>
</feature>
<reference evidence="3" key="1">
    <citation type="journal article" date="2020" name="Nature">
        <title>Giant virus diversity and host interactions through global metagenomics.</title>
        <authorList>
            <person name="Schulz F."/>
            <person name="Roux S."/>
            <person name="Paez-Espino D."/>
            <person name="Jungbluth S."/>
            <person name="Walsh D.A."/>
            <person name="Denef V.J."/>
            <person name="McMahon K.D."/>
            <person name="Konstantinidis K.T."/>
            <person name="Eloe-Fadrosh E.A."/>
            <person name="Kyrpides N.C."/>
            <person name="Woyke T."/>
        </authorList>
    </citation>
    <scope>NUCLEOTIDE SEQUENCE</scope>
    <source>
        <strain evidence="3">GVMAG-M-3300025880-76</strain>
    </source>
</reference>
<dbReference type="EMBL" id="MN740360">
    <property type="protein sequence ID" value="QHU02487.1"/>
    <property type="molecule type" value="Genomic_DNA"/>
</dbReference>
<keyword evidence="1" id="KW-0175">Coiled coil</keyword>